<keyword evidence="6 8" id="KW-1133">Transmembrane helix</keyword>
<evidence type="ECO:0000256" key="2">
    <source>
        <dbReference type="ARBA" id="ARBA00009142"/>
    </source>
</evidence>
<feature type="transmembrane region" description="Helical" evidence="8">
    <location>
        <begin position="99"/>
        <end position="117"/>
    </location>
</feature>
<keyword evidence="10" id="KW-1185">Reference proteome</keyword>
<dbReference type="GO" id="GO:0005886">
    <property type="term" value="C:plasma membrane"/>
    <property type="evidence" value="ECO:0007669"/>
    <property type="project" value="UniProtKB-SubCell"/>
</dbReference>
<keyword evidence="5 8" id="KW-0812">Transmembrane</keyword>
<keyword evidence="4 8" id="KW-1003">Cell membrane</keyword>
<feature type="transmembrane region" description="Helical" evidence="8">
    <location>
        <begin position="199"/>
        <end position="221"/>
    </location>
</feature>
<evidence type="ECO:0000256" key="3">
    <source>
        <dbReference type="ARBA" id="ARBA00022448"/>
    </source>
</evidence>
<protein>
    <recommendedName>
        <fullName evidence="8">Probable membrane transporter protein</fullName>
    </recommendedName>
</protein>
<dbReference type="InterPro" id="IPR002781">
    <property type="entry name" value="TM_pro_TauE-like"/>
</dbReference>
<evidence type="ECO:0000256" key="5">
    <source>
        <dbReference type="ARBA" id="ARBA00022692"/>
    </source>
</evidence>
<accession>A0A6L5Z0H9</accession>
<name>A0A6L5Z0H9_9RHOB</name>
<feature type="transmembrane region" description="Helical" evidence="8">
    <location>
        <begin position="73"/>
        <end position="93"/>
    </location>
</feature>
<evidence type="ECO:0000256" key="6">
    <source>
        <dbReference type="ARBA" id="ARBA00022989"/>
    </source>
</evidence>
<evidence type="ECO:0000256" key="8">
    <source>
        <dbReference type="RuleBase" id="RU363041"/>
    </source>
</evidence>
<evidence type="ECO:0000256" key="7">
    <source>
        <dbReference type="ARBA" id="ARBA00023136"/>
    </source>
</evidence>
<evidence type="ECO:0000256" key="4">
    <source>
        <dbReference type="ARBA" id="ARBA00022475"/>
    </source>
</evidence>
<sequence length="250" mass="26160">MDLTLTFFLATVPAVILSGISKGGFGSGAGFAATPLLALVLEPAQAVVLMLPLLMIMDATALRAWWGRWDRDSARLLILGGLAGIAAGAALFTMISDDLLRVLIGLIAVGFVAWQLLKSRLPAHLSQRRSGPVSGVFWGGVTGLTSFISHAGGPPASVFLLGRGLDKSAFQATTVIVFAVVNALKFFCYIALGLFGQSTALAVGLLAPVAVLGTLLGVWAHRFVPERAFFVTLYVLLTVAGARLIWVGLA</sequence>
<comment type="subcellular location">
    <subcellularLocation>
        <location evidence="1 8">Cell membrane</location>
        <topology evidence="1 8">Multi-pass membrane protein</topology>
    </subcellularLocation>
</comment>
<feature type="transmembrane region" description="Helical" evidence="8">
    <location>
        <begin position="48"/>
        <end position="66"/>
    </location>
</feature>
<evidence type="ECO:0000313" key="9">
    <source>
        <dbReference type="EMBL" id="MSU89582.1"/>
    </source>
</evidence>
<dbReference type="RefSeq" id="WP_154446055.1">
    <property type="nucleotide sequence ID" value="NZ_WIND01000004.1"/>
</dbReference>
<feature type="transmembrane region" description="Helical" evidence="8">
    <location>
        <begin position="227"/>
        <end position="249"/>
    </location>
</feature>
<feature type="transmembrane region" description="Helical" evidence="8">
    <location>
        <begin position="129"/>
        <end position="149"/>
    </location>
</feature>
<dbReference type="PANTHER" id="PTHR30269:SF37">
    <property type="entry name" value="MEMBRANE TRANSPORTER PROTEIN"/>
    <property type="match status" value="1"/>
</dbReference>
<dbReference type="EMBL" id="WIND01000004">
    <property type="protein sequence ID" value="MSU89582.1"/>
    <property type="molecule type" value="Genomic_DNA"/>
</dbReference>
<reference evidence="9 10" key="1">
    <citation type="submission" date="2019-10" db="EMBL/GenBank/DDBJ databases">
        <title>Cognatihalovulum marinum gen. nov. sp. nov., a new member of the family Rhodobacteraceae isolated from deep seawater of the Northwest Indian Ocean.</title>
        <authorList>
            <person name="Ruan C."/>
            <person name="Wang J."/>
            <person name="Zheng X."/>
            <person name="Song L."/>
            <person name="Zhu Y."/>
            <person name="Huang Y."/>
            <person name="Lu Z."/>
            <person name="Du W."/>
            <person name="Huang L."/>
            <person name="Dai X."/>
        </authorList>
    </citation>
    <scope>NUCLEOTIDE SEQUENCE [LARGE SCALE GENOMIC DNA]</scope>
    <source>
        <strain evidence="9 10">2CG4</strain>
    </source>
</reference>
<proteinExistence type="inferred from homology"/>
<feature type="transmembrane region" description="Helical" evidence="8">
    <location>
        <begin position="169"/>
        <end position="192"/>
    </location>
</feature>
<evidence type="ECO:0000256" key="1">
    <source>
        <dbReference type="ARBA" id="ARBA00004651"/>
    </source>
</evidence>
<dbReference type="AlphaFoldDB" id="A0A6L5Z0H9"/>
<dbReference type="PANTHER" id="PTHR30269">
    <property type="entry name" value="TRANSMEMBRANE PROTEIN YFCA"/>
    <property type="match status" value="1"/>
</dbReference>
<gene>
    <name evidence="9" type="ORF">GE300_08125</name>
</gene>
<comment type="similarity">
    <text evidence="2 8">Belongs to the 4-toluene sulfonate uptake permease (TSUP) (TC 2.A.102) family.</text>
</comment>
<keyword evidence="3" id="KW-0813">Transport</keyword>
<dbReference type="InterPro" id="IPR052017">
    <property type="entry name" value="TSUP"/>
</dbReference>
<dbReference type="Proteomes" id="UP000474957">
    <property type="component" value="Unassembled WGS sequence"/>
</dbReference>
<keyword evidence="7 8" id="KW-0472">Membrane</keyword>
<evidence type="ECO:0000313" key="10">
    <source>
        <dbReference type="Proteomes" id="UP000474957"/>
    </source>
</evidence>
<dbReference type="Pfam" id="PF01925">
    <property type="entry name" value="TauE"/>
    <property type="match status" value="1"/>
</dbReference>
<comment type="caution">
    <text evidence="9">The sequence shown here is derived from an EMBL/GenBank/DDBJ whole genome shotgun (WGS) entry which is preliminary data.</text>
</comment>
<organism evidence="9 10">
    <name type="scientific">Halovulum marinum</name>
    <dbReference type="NCBI Taxonomy" id="2662447"/>
    <lineage>
        <taxon>Bacteria</taxon>
        <taxon>Pseudomonadati</taxon>
        <taxon>Pseudomonadota</taxon>
        <taxon>Alphaproteobacteria</taxon>
        <taxon>Rhodobacterales</taxon>
        <taxon>Paracoccaceae</taxon>
        <taxon>Halovulum</taxon>
    </lineage>
</organism>